<dbReference type="AlphaFoldDB" id="A0A098LU60"/>
<dbReference type="EMBL" id="BBNY01000059">
    <property type="protein sequence ID" value="GAL89874.1"/>
    <property type="molecule type" value="Genomic_DNA"/>
</dbReference>
<organism evidence="3 4">
    <name type="scientific">Jejuia pallidilutea</name>
    <dbReference type="NCBI Taxonomy" id="504487"/>
    <lineage>
        <taxon>Bacteria</taxon>
        <taxon>Pseudomonadati</taxon>
        <taxon>Bacteroidota</taxon>
        <taxon>Flavobacteriia</taxon>
        <taxon>Flavobacteriales</taxon>
        <taxon>Flavobacteriaceae</taxon>
        <taxon>Jejuia</taxon>
    </lineage>
</organism>
<keyword evidence="4" id="KW-1185">Reference proteome</keyword>
<name>A0A098LU60_9FLAO</name>
<evidence type="ECO:0000313" key="4">
    <source>
        <dbReference type="Proteomes" id="UP000030184"/>
    </source>
</evidence>
<sequence>MKTKVFISIIVFFIISSVFAQTNLNNYKYVIVPNKFDFLNEENQYRLNELTQFLFNKYGFTALMEGSQYPEDLIKDRCLALRTHVMKDSGMFKTKLKVVLKDCNDKVVFTSKEGESREKEFAVAYNRSLRDAFTSFEALNYNYTPKPSKLAVTKSLPDNKTDAEVLEEVKKLKEELQTLKEQKAITAANEETKMAKAIVSEAEQKVVSTKSTAIKVVNGILYAQEITNGYQLVDSTPKVVFRIKKTGLKNVFLVEGESAIIYKQDNVWILEEYVNDELSKKELNLKF</sequence>
<dbReference type="Proteomes" id="UP000030184">
    <property type="component" value="Unassembled WGS sequence"/>
</dbReference>
<proteinExistence type="predicted"/>
<feature type="signal peptide" evidence="2">
    <location>
        <begin position="1"/>
        <end position="20"/>
    </location>
</feature>
<feature type="chain" id="PRO_5001937351" evidence="2">
    <location>
        <begin position="21"/>
        <end position="287"/>
    </location>
</feature>
<reference evidence="4" key="1">
    <citation type="journal article" date="2014" name="Genome Announc.">
        <title>Draft Genome Sequence of Marine Flavobacterium Jejuia pallidilutea Strain 11shimoA1 and Pigmentation Mutants.</title>
        <authorList>
            <person name="Takatani N."/>
            <person name="Nakanishi M."/>
            <person name="Meirelles P."/>
            <person name="Mino S."/>
            <person name="Suda W."/>
            <person name="Oshima K."/>
            <person name="Hattori M."/>
            <person name="Ohkuma M."/>
            <person name="Hosokawa M."/>
            <person name="Miyashita K."/>
            <person name="Thompson F.L."/>
            <person name="Niwa A."/>
            <person name="Sawabe T."/>
            <person name="Sawabe T."/>
        </authorList>
    </citation>
    <scope>NUCLEOTIDE SEQUENCE [LARGE SCALE GENOMIC DNA]</scope>
    <source>
        <strain evidence="4">JCM 19538</strain>
    </source>
</reference>
<feature type="coiled-coil region" evidence="1">
    <location>
        <begin position="162"/>
        <end position="205"/>
    </location>
</feature>
<dbReference type="RefSeq" id="WP_042245157.1">
    <property type="nucleotide sequence ID" value="NZ_BBNR01000017.1"/>
</dbReference>
<protein>
    <submittedName>
        <fullName evidence="3">Uncharacterized protein</fullName>
    </submittedName>
</protein>
<gene>
    <name evidence="3" type="ORF">JCM19538_1524</name>
</gene>
<evidence type="ECO:0000256" key="2">
    <source>
        <dbReference type="SAM" id="SignalP"/>
    </source>
</evidence>
<keyword evidence="2" id="KW-0732">Signal</keyword>
<dbReference type="OrthoDB" id="1274006at2"/>
<keyword evidence="1" id="KW-0175">Coiled coil</keyword>
<evidence type="ECO:0000313" key="3">
    <source>
        <dbReference type="EMBL" id="GAL89874.1"/>
    </source>
</evidence>
<evidence type="ECO:0000256" key="1">
    <source>
        <dbReference type="SAM" id="Coils"/>
    </source>
</evidence>
<comment type="caution">
    <text evidence="3">The sequence shown here is derived from an EMBL/GenBank/DDBJ whole genome shotgun (WGS) entry which is preliminary data.</text>
</comment>
<accession>A0A098LU60</accession>